<dbReference type="InterPro" id="IPR017451">
    <property type="entry name" value="F-box-assoc_interact_dom"/>
</dbReference>
<sequence length="585" mass="65389">MVSHHRSRSLCRQASLLHPSFRRAPGEGTAGLRNPASRDPVQERGDQVFGERTRATAGSDDFANDDFFPDLGNLILDDMGDNSNVGGAAPAAPYVTLSILFEIVVEFMFLAFLSHHVNHQIATARPPQPFELVRLSAVGMPMTCPARSRAGDFRKRDEETRAPAAPLCKLAHIHLSLIFTSSKRKRKSPTDLPEELVFEILARLPVKSLLRFKSLSKAWRAAISGPAFTRAHLEHSASKWEQSPSLLITPHALDGAIEGEVWPTTFSTRVRFYRWHPCRASEVARLVHGEDFRGEFGCVCHMVHCDGLVLPTNASVYLFNPATRDALTLPESNPSKVPVPRDFCLPVGLGLDPRSGRYKVARAFFRYVEPLTYAFHMGMQVYTVGDAAACWRETATDPPYPPAEWLTVKSVKGRMFWVMDTDHVKTPCPRGLLRFSLEDETFGVTGMPDSLDPALGKSFLLEVVRGELCLVASSSARPGPQPVSIWTLVLQDDDDDMNSCWERRYLINMDPIGRPITLLTGDGLLFHAHHILYRYGLRTAELTEVCELGALRYQRRRAGTFEPHAQDIFFFNVIPNVESMVRLIA</sequence>
<dbReference type="SUPFAM" id="SSF81383">
    <property type="entry name" value="F-box domain"/>
    <property type="match status" value="1"/>
</dbReference>
<protein>
    <submittedName>
        <fullName evidence="1">Uncharacterized protein</fullName>
    </submittedName>
</protein>
<name>R7WD73_AEGTA</name>
<dbReference type="InterPro" id="IPR050796">
    <property type="entry name" value="SCF_F-box_component"/>
</dbReference>
<dbReference type="InterPro" id="IPR036047">
    <property type="entry name" value="F-box-like_dom_sf"/>
</dbReference>
<dbReference type="Gene3D" id="1.20.1280.50">
    <property type="match status" value="1"/>
</dbReference>
<dbReference type="NCBIfam" id="TIGR01640">
    <property type="entry name" value="F_box_assoc_1"/>
    <property type="match status" value="1"/>
</dbReference>
<dbReference type="PANTHER" id="PTHR31672">
    <property type="entry name" value="BNACNNG10540D PROTEIN"/>
    <property type="match status" value="1"/>
</dbReference>
<dbReference type="InterPro" id="IPR001810">
    <property type="entry name" value="F-box_dom"/>
</dbReference>
<dbReference type="Pfam" id="PF08268">
    <property type="entry name" value="FBA_3"/>
    <property type="match status" value="1"/>
</dbReference>
<evidence type="ECO:0000313" key="1">
    <source>
        <dbReference type="EnsemblPlants" id="EMT16629"/>
    </source>
</evidence>
<dbReference type="PROSITE" id="PS50181">
    <property type="entry name" value="FBOX"/>
    <property type="match status" value="1"/>
</dbReference>
<reference evidence="1" key="1">
    <citation type="submission" date="2015-06" db="UniProtKB">
        <authorList>
            <consortium name="EnsemblPlants"/>
        </authorList>
    </citation>
    <scope>IDENTIFICATION</scope>
</reference>
<organism evidence="1">
    <name type="scientific">Aegilops tauschii</name>
    <name type="common">Tausch's goatgrass</name>
    <name type="synonym">Aegilops squarrosa</name>
    <dbReference type="NCBI Taxonomy" id="37682"/>
    <lineage>
        <taxon>Eukaryota</taxon>
        <taxon>Viridiplantae</taxon>
        <taxon>Streptophyta</taxon>
        <taxon>Embryophyta</taxon>
        <taxon>Tracheophyta</taxon>
        <taxon>Spermatophyta</taxon>
        <taxon>Magnoliopsida</taxon>
        <taxon>Liliopsida</taxon>
        <taxon>Poales</taxon>
        <taxon>Poaceae</taxon>
        <taxon>BOP clade</taxon>
        <taxon>Pooideae</taxon>
        <taxon>Triticodae</taxon>
        <taxon>Triticeae</taxon>
        <taxon>Triticinae</taxon>
        <taxon>Aegilops</taxon>
    </lineage>
</organism>
<dbReference type="InterPro" id="IPR013187">
    <property type="entry name" value="F-box-assoc_dom_typ3"/>
</dbReference>
<dbReference type="EnsemblPlants" id="EMT16629">
    <property type="protein sequence ID" value="EMT16629"/>
    <property type="gene ID" value="F775_03989"/>
</dbReference>
<dbReference type="Pfam" id="PF00646">
    <property type="entry name" value="F-box"/>
    <property type="match status" value="1"/>
</dbReference>
<accession>R7WD73</accession>
<dbReference type="CDD" id="cd22157">
    <property type="entry name" value="F-box_AtFBW1-like"/>
    <property type="match status" value="1"/>
</dbReference>
<dbReference type="AlphaFoldDB" id="R7WD73"/>
<proteinExistence type="predicted"/>
<dbReference type="PANTHER" id="PTHR31672:SF13">
    <property type="entry name" value="F-BOX PROTEIN CPR30-LIKE"/>
    <property type="match status" value="1"/>
</dbReference>
<dbReference type="SMART" id="SM00256">
    <property type="entry name" value="FBOX"/>
    <property type="match status" value="1"/>
</dbReference>